<evidence type="ECO:0000313" key="3">
    <source>
        <dbReference type="Proteomes" id="UP001153678"/>
    </source>
</evidence>
<dbReference type="OrthoDB" id="2325779at2759"/>
<dbReference type="AlphaFoldDB" id="A0A9W4X2J6"/>
<accession>A0A9W4X2J6</accession>
<feature type="domain" description="DUF7918" evidence="1">
    <location>
        <begin position="8"/>
        <end position="238"/>
    </location>
</feature>
<feature type="non-terminal residue" evidence="2">
    <location>
        <position position="429"/>
    </location>
</feature>
<dbReference type="Pfam" id="PF25534">
    <property type="entry name" value="DUF7918"/>
    <property type="match status" value="1"/>
</dbReference>
<gene>
    <name evidence="2" type="ORF">FWILDA_LOCUS10267</name>
</gene>
<protein>
    <submittedName>
        <fullName evidence="2">5239_t:CDS:1</fullName>
    </submittedName>
</protein>
<dbReference type="Proteomes" id="UP001153678">
    <property type="component" value="Unassembled WGS sequence"/>
</dbReference>
<name>A0A9W4X2J6_9GLOM</name>
<evidence type="ECO:0000259" key="1">
    <source>
        <dbReference type="Pfam" id="PF25534"/>
    </source>
</evidence>
<comment type="caution">
    <text evidence="2">The sequence shown here is derived from an EMBL/GenBank/DDBJ whole genome shotgun (WGS) entry which is preliminary data.</text>
</comment>
<dbReference type="EMBL" id="CAMKVN010002604">
    <property type="protein sequence ID" value="CAI2181805.1"/>
    <property type="molecule type" value="Genomic_DNA"/>
</dbReference>
<proteinExistence type="predicted"/>
<dbReference type="InterPro" id="IPR057678">
    <property type="entry name" value="DUF7918"/>
</dbReference>
<sequence>MHLQDFCLEVLVNGQPLTEYNLPIDGSNLNSTCVSYVKDPLSQQDQYNNFITYIPVTTQGERYTIRTEAKQANMSNIIISRLYIDGNYYQIQHIHQKESSRTISFFVNYERTKVYYFKFASTSQFDKKDGVFKVPYPVNKHPNQLNQNQSVYGKPGTITVCFFKGIIVDESDLLNKPEFEVNQVKITASDNKNMDISYITGFDAMDANIPTATVTKIVDMNPIAVLHLNYRSADWLAKIGFPLPTLSTNQGKKEEVINRNVVMEQMKEIREVQEKIMEIDNTNEAPKKVSKIEKINVEKKIYQAPKVSKVTKKTNVEKAPKVSKETEKTYVGKRIKKAPRVSKETERNYIGKRIKKVPKVSKGILEFGPTNVGSRTYATPLSFIQIMQNFKKSYDAVKRSQEITQETSTINETNILQKDNNLKRSHDEM</sequence>
<feature type="non-terminal residue" evidence="2">
    <location>
        <position position="1"/>
    </location>
</feature>
<organism evidence="2 3">
    <name type="scientific">Funneliformis geosporum</name>
    <dbReference type="NCBI Taxonomy" id="1117311"/>
    <lineage>
        <taxon>Eukaryota</taxon>
        <taxon>Fungi</taxon>
        <taxon>Fungi incertae sedis</taxon>
        <taxon>Mucoromycota</taxon>
        <taxon>Glomeromycotina</taxon>
        <taxon>Glomeromycetes</taxon>
        <taxon>Glomerales</taxon>
        <taxon>Glomeraceae</taxon>
        <taxon>Funneliformis</taxon>
    </lineage>
</organism>
<reference evidence="2" key="1">
    <citation type="submission" date="2022-08" db="EMBL/GenBank/DDBJ databases">
        <authorList>
            <person name="Kallberg Y."/>
            <person name="Tangrot J."/>
            <person name="Rosling A."/>
        </authorList>
    </citation>
    <scope>NUCLEOTIDE SEQUENCE</scope>
    <source>
        <strain evidence="2">Wild A</strain>
    </source>
</reference>
<evidence type="ECO:0000313" key="2">
    <source>
        <dbReference type="EMBL" id="CAI2181805.1"/>
    </source>
</evidence>
<keyword evidence="3" id="KW-1185">Reference proteome</keyword>